<proteinExistence type="predicted"/>
<evidence type="ECO:0000313" key="2">
    <source>
        <dbReference type="EMBL" id="QHU29932.1"/>
    </source>
</evidence>
<dbReference type="AlphaFoldDB" id="A0A6C0LL52"/>
<reference evidence="2" key="1">
    <citation type="journal article" date="2020" name="Nature">
        <title>Giant virus diversity and host interactions through global metagenomics.</title>
        <authorList>
            <person name="Schulz F."/>
            <person name="Roux S."/>
            <person name="Paez-Espino D."/>
            <person name="Jungbluth S."/>
            <person name="Walsh D.A."/>
            <person name="Denef V.J."/>
            <person name="McMahon K.D."/>
            <person name="Konstantinidis K.T."/>
            <person name="Eloe-Fadrosh E.A."/>
            <person name="Kyrpides N.C."/>
            <person name="Woyke T."/>
        </authorList>
    </citation>
    <scope>NUCLEOTIDE SEQUENCE</scope>
    <source>
        <strain evidence="2">GVMAG-M-3300027810-10</strain>
    </source>
</reference>
<protein>
    <submittedName>
        <fullName evidence="2">Uncharacterized protein</fullName>
    </submittedName>
</protein>
<sequence>MDKDQIIKQLQEENSLLKNELESTKNHLKKYTAPARNKNRYNPDKSKEYQSKITSEKKKEYARQAYLNKKEKLKKEHENENI</sequence>
<name>A0A6C0LL52_9ZZZZ</name>
<organism evidence="2">
    <name type="scientific">viral metagenome</name>
    <dbReference type="NCBI Taxonomy" id="1070528"/>
    <lineage>
        <taxon>unclassified sequences</taxon>
        <taxon>metagenomes</taxon>
        <taxon>organismal metagenomes</taxon>
    </lineage>
</organism>
<dbReference type="EMBL" id="MN740499">
    <property type="protein sequence ID" value="QHU29932.1"/>
    <property type="molecule type" value="Genomic_DNA"/>
</dbReference>
<accession>A0A6C0LL52</accession>
<evidence type="ECO:0000256" key="1">
    <source>
        <dbReference type="SAM" id="MobiDB-lite"/>
    </source>
</evidence>
<feature type="compositionally biased region" description="Basic and acidic residues" evidence="1">
    <location>
        <begin position="41"/>
        <end position="61"/>
    </location>
</feature>
<feature type="region of interest" description="Disordered" evidence="1">
    <location>
        <begin position="27"/>
        <end position="61"/>
    </location>
</feature>